<dbReference type="STRING" id="206665.SAMN04488516_101158"/>
<dbReference type="SUPFAM" id="SSF52540">
    <property type="entry name" value="P-loop containing nucleoside triphosphate hydrolases"/>
    <property type="match status" value="1"/>
</dbReference>
<dbReference type="GO" id="GO:0043565">
    <property type="term" value="F:sequence-specific DNA binding"/>
    <property type="evidence" value="ECO:0007669"/>
    <property type="project" value="InterPro"/>
</dbReference>
<dbReference type="SUPFAM" id="SSF46689">
    <property type="entry name" value="Homeodomain-like"/>
    <property type="match status" value="1"/>
</dbReference>
<proteinExistence type="predicted"/>
<evidence type="ECO:0000256" key="2">
    <source>
        <dbReference type="ARBA" id="ARBA00022840"/>
    </source>
</evidence>
<dbReference type="PRINTS" id="PR01590">
    <property type="entry name" value="HTHFIS"/>
</dbReference>
<evidence type="ECO:0000256" key="3">
    <source>
        <dbReference type="ARBA" id="ARBA00023015"/>
    </source>
</evidence>
<reference evidence="9 10" key="1">
    <citation type="submission" date="2016-10" db="EMBL/GenBank/DDBJ databases">
        <authorList>
            <person name="de Groot N.N."/>
        </authorList>
    </citation>
    <scope>NUCLEOTIDE SEQUENCE [LARGE SCALE GENOMIC DNA]</scope>
    <source>
        <strain evidence="9 10">DSM 15269</strain>
    </source>
</reference>
<keyword evidence="4" id="KW-0238">DNA-binding</keyword>
<keyword evidence="2" id="KW-0067">ATP-binding</keyword>
<dbReference type="InterPro" id="IPR009057">
    <property type="entry name" value="Homeodomain-like_sf"/>
</dbReference>
<evidence type="ECO:0000256" key="5">
    <source>
        <dbReference type="ARBA" id="ARBA00023159"/>
    </source>
</evidence>
<name>A0A1G9ZSP0_9BACT</name>
<keyword evidence="10" id="KW-1185">Reference proteome</keyword>
<dbReference type="InterPro" id="IPR002197">
    <property type="entry name" value="HTH_Fis"/>
</dbReference>
<dbReference type="AlphaFoldDB" id="A0A1G9ZSP0"/>
<evidence type="ECO:0000256" key="1">
    <source>
        <dbReference type="ARBA" id="ARBA00022741"/>
    </source>
</evidence>
<dbReference type="RefSeq" id="WP_092061885.1">
    <property type="nucleotide sequence ID" value="NZ_FNIN01000001.1"/>
</dbReference>
<dbReference type="InterPro" id="IPR025662">
    <property type="entry name" value="Sigma_54_int_dom_ATP-bd_1"/>
</dbReference>
<dbReference type="Proteomes" id="UP000199602">
    <property type="component" value="Unassembled WGS sequence"/>
</dbReference>
<keyword evidence="1" id="KW-0547">Nucleotide-binding</keyword>
<evidence type="ECO:0000256" key="7">
    <source>
        <dbReference type="SAM" id="Coils"/>
    </source>
</evidence>
<evidence type="ECO:0000256" key="4">
    <source>
        <dbReference type="ARBA" id="ARBA00023125"/>
    </source>
</evidence>
<dbReference type="PROSITE" id="PS00688">
    <property type="entry name" value="SIGMA54_INTERACT_3"/>
    <property type="match status" value="1"/>
</dbReference>
<evidence type="ECO:0000256" key="6">
    <source>
        <dbReference type="ARBA" id="ARBA00023163"/>
    </source>
</evidence>
<dbReference type="EMBL" id="FNIN01000001">
    <property type="protein sequence ID" value="SDN24449.1"/>
    <property type="molecule type" value="Genomic_DNA"/>
</dbReference>
<dbReference type="CDD" id="cd00009">
    <property type="entry name" value="AAA"/>
    <property type="match status" value="1"/>
</dbReference>
<protein>
    <submittedName>
        <fullName evidence="9">Regulatory protein, Fis family</fullName>
    </submittedName>
</protein>
<sequence>MIGNHLEEKNFYNNLIEICESIANGNYEYAKQLFEMTNFNNYPKPIARLAESFGLMLVKVEAREFHLETIIDQLRQTQQDLIKAHQQLKDENAELKQKLHQKFSFQNIIGKSKAVLNIIEKIKKTANTPFPVLLTGETGTGKEVIANAFHYSSIRANHPFIAINCSALPKDLIEAELFGIEKGVATGVDKREGKLVLAKKGTIFLDEIGDLSLSNQAKLLRALEEKKITPIGGKRPIPVQARIIAATNKNLEKEIKKGSFREDLFYRLNVIHIHIPPLRERPDDIPLLIKFFLENTCKQLGLKVKNLTPQAKQALLNYSWPGNVRELKNEIERAIVLSDTETIDVKDLSEKITISQENSNPLQLMSHHNNLTLKEAEKILIQQVLESTQGNKTEAAKRLGISREGLRKKMKRLGIS</sequence>
<evidence type="ECO:0000313" key="10">
    <source>
        <dbReference type="Proteomes" id="UP000199602"/>
    </source>
</evidence>
<feature type="coiled-coil region" evidence="7">
    <location>
        <begin position="67"/>
        <end position="101"/>
    </location>
</feature>
<dbReference type="InterPro" id="IPR027417">
    <property type="entry name" value="P-loop_NTPase"/>
</dbReference>
<evidence type="ECO:0000259" key="8">
    <source>
        <dbReference type="PROSITE" id="PS50045"/>
    </source>
</evidence>
<dbReference type="Gene3D" id="3.40.50.300">
    <property type="entry name" value="P-loop containing nucleotide triphosphate hydrolases"/>
    <property type="match status" value="1"/>
</dbReference>
<keyword evidence="5" id="KW-0010">Activator</keyword>
<keyword evidence="7" id="KW-0175">Coiled coil</keyword>
<keyword evidence="3" id="KW-0805">Transcription regulation</keyword>
<dbReference type="PROSITE" id="PS00675">
    <property type="entry name" value="SIGMA54_INTERACT_1"/>
    <property type="match status" value="1"/>
</dbReference>
<accession>A0A1G9ZSP0</accession>
<dbReference type="Pfam" id="PF00158">
    <property type="entry name" value="Sigma54_activat"/>
    <property type="match status" value="1"/>
</dbReference>
<dbReference type="SMART" id="SM00382">
    <property type="entry name" value="AAA"/>
    <property type="match status" value="1"/>
</dbReference>
<dbReference type="FunFam" id="1.10.8.60:FF:000014">
    <property type="entry name" value="DNA-binding transcriptional regulator NtrC"/>
    <property type="match status" value="1"/>
</dbReference>
<dbReference type="InterPro" id="IPR002078">
    <property type="entry name" value="Sigma_54_int"/>
</dbReference>
<dbReference type="Gene3D" id="1.10.10.60">
    <property type="entry name" value="Homeodomain-like"/>
    <property type="match status" value="1"/>
</dbReference>
<dbReference type="PROSITE" id="PS50045">
    <property type="entry name" value="SIGMA54_INTERACT_4"/>
    <property type="match status" value="1"/>
</dbReference>
<dbReference type="Pfam" id="PF02954">
    <property type="entry name" value="HTH_8"/>
    <property type="match status" value="1"/>
</dbReference>
<dbReference type="Pfam" id="PF25601">
    <property type="entry name" value="AAA_lid_14"/>
    <property type="match status" value="1"/>
</dbReference>
<feature type="domain" description="Sigma-54 factor interaction" evidence="8">
    <location>
        <begin position="108"/>
        <end position="336"/>
    </location>
</feature>
<keyword evidence="6" id="KW-0804">Transcription</keyword>
<dbReference type="OrthoDB" id="9763792at2"/>
<dbReference type="Gene3D" id="1.10.8.60">
    <property type="match status" value="1"/>
</dbReference>
<dbReference type="FunFam" id="3.40.50.300:FF:000006">
    <property type="entry name" value="DNA-binding transcriptional regulator NtrC"/>
    <property type="match status" value="1"/>
</dbReference>
<dbReference type="GO" id="GO:0005524">
    <property type="term" value="F:ATP binding"/>
    <property type="evidence" value="ECO:0007669"/>
    <property type="project" value="UniProtKB-KW"/>
</dbReference>
<dbReference type="PANTHER" id="PTHR32071">
    <property type="entry name" value="TRANSCRIPTIONAL REGULATORY PROTEIN"/>
    <property type="match status" value="1"/>
</dbReference>
<organism evidence="9 10">
    <name type="scientific">Desulfonauticus submarinus</name>
    <dbReference type="NCBI Taxonomy" id="206665"/>
    <lineage>
        <taxon>Bacteria</taxon>
        <taxon>Pseudomonadati</taxon>
        <taxon>Thermodesulfobacteriota</taxon>
        <taxon>Desulfovibrionia</taxon>
        <taxon>Desulfovibrionales</taxon>
        <taxon>Desulfonauticaceae</taxon>
        <taxon>Desulfonauticus</taxon>
    </lineage>
</organism>
<dbReference type="PANTHER" id="PTHR32071:SF57">
    <property type="entry name" value="C4-DICARBOXYLATE TRANSPORT TRANSCRIPTIONAL REGULATORY PROTEIN DCTD"/>
    <property type="match status" value="1"/>
</dbReference>
<gene>
    <name evidence="9" type="ORF">SAMN04488516_101158</name>
</gene>
<dbReference type="InterPro" id="IPR025944">
    <property type="entry name" value="Sigma_54_int_dom_CS"/>
</dbReference>
<dbReference type="InterPro" id="IPR058031">
    <property type="entry name" value="AAA_lid_NorR"/>
</dbReference>
<dbReference type="GO" id="GO:0006355">
    <property type="term" value="P:regulation of DNA-templated transcription"/>
    <property type="evidence" value="ECO:0007669"/>
    <property type="project" value="InterPro"/>
</dbReference>
<evidence type="ECO:0000313" key="9">
    <source>
        <dbReference type="EMBL" id="SDN24449.1"/>
    </source>
</evidence>
<dbReference type="InterPro" id="IPR003593">
    <property type="entry name" value="AAA+_ATPase"/>
</dbReference>